<evidence type="ECO:0000256" key="9">
    <source>
        <dbReference type="HAMAP-Rule" id="MF_01924"/>
    </source>
</evidence>
<feature type="chain" id="PRO_5046321791" description="D-alanyl-D-alanine dipeptidase" evidence="10">
    <location>
        <begin position="20"/>
        <end position="236"/>
    </location>
</feature>
<dbReference type="RefSeq" id="WP_066622575.1">
    <property type="nucleotide sequence ID" value="NZ_JBHSYQ010000003.1"/>
</dbReference>
<dbReference type="SUPFAM" id="SSF55166">
    <property type="entry name" value="Hedgehog/DD-peptidase"/>
    <property type="match status" value="1"/>
</dbReference>
<feature type="binding site" evidence="9">
    <location>
        <position position="146"/>
    </location>
    <ligand>
        <name>Zn(2+)</name>
        <dbReference type="ChEBI" id="CHEBI:29105"/>
        <note>catalytic</note>
    </ligand>
</feature>
<evidence type="ECO:0000256" key="10">
    <source>
        <dbReference type="SAM" id="SignalP"/>
    </source>
</evidence>
<evidence type="ECO:0000256" key="8">
    <source>
        <dbReference type="ARBA" id="ARBA00023316"/>
    </source>
</evidence>
<keyword evidence="4 9" id="KW-0378">Hydrolase</keyword>
<dbReference type="Gene3D" id="3.30.1380.10">
    <property type="match status" value="1"/>
</dbReference>
<dbReference type="Proteomes" id="UP001596405">
    <property type="component" value="Unassembled WGS sequence"/>
</dbReference>
<dbReference type="CDD" id="cd14840">
    <property type="entry name" value="D-Ala-D-Ala_dipeptidase_Aad"/>
    <property type="match status" value="1"/>
</dbReference>
<dbReference type="Pfam" id="PF01427">
    <property type="entry name" value="Peptidase_M15"/>
    <property type="match status" value="1"/>
</dbReference>
<keyword evidence="2 9" id="KW-0645">Protease</keyword>
<dbReference type="InterPro" id="IPR000755">
    <property type="entry name" value="A_A_dipeptidase"/>
</dbReference>
<keyword evidence="7 9" id="KW-0482">Metalloprotease</keyword>
<sequence>MKKFCLALLLFWSIAAASAQTKSALYIPKNKYGLPVITSVELYRQHVAQNPSHELVELKSYIPSLVLDIKYATSDNLVKEPVYKLATAYARKPVADALKKIQAELKPLGLGLKIYDGYRPYKVTEIFFRKVKKKAYVANPKDGSRHNRGCAVDLTLIDLKTGKELEMPTPYDATVVQSHPNYPHVTAEAKKNRALLIKVMERNGFKVFHTEWWHYDFNDWKSYPLMDISFEELKKS</sequence>
<protein>
    <recommendedName>
        <fullName evidence="9">D-alanyl-D-alanine dipeptidase</fullName>
        <shortName evidence="9">D-Ala-D-Ala dipeptidase</shortName>
        <ecNumber evidence="9">3.4.13.22</ecNumber>
    </recommendedName>
</protein>
<gene>
    <name evidence="11" type="ORF">ACFQHR_02810</name>
</gene>
<evidence type="ECO:0000256" key="2">
    <source>
        <dbReference type="ARBA" id="ARBA00022670"/>
    </source>
</evidence>
<name>A0ABW2DFA1_9BACT</name>
<dbReference type="InterPro" id="IPR009045">
    <property type="entry name" value="Zn_M74/Hedgehog-like"/>
</dbReference>
<feature type="site" description="Transition state stabilizer" evidence="9">
    <location>
        <position position="119"/>
    </location>
</feature>
<evidence type="ECO:0000256" key="1">
    <source>
        <dbReference type="ARBA" id="ARBA00001362"/>
    </source>
</evidence>
<proteinExistence type="inferred from homology"/>
<accession>A0ABW2DFA1</accession>
<comment type="cofactor">
    <cofactor evidence="9">
        <name>Zn(2+)</name>
        <dbReference type="ChEBI" id="CHEBI:29105"/>
    </cofactor>
    <text evidence="9">Binds 1 zinc ion per subunit.</text>
</comment>
<dbReference type="PANTHER" id="PTHR43126">
    <property type="entry name" value="D-ALANYL-D-ALANINE DIPEPTIDASE"/>
    <property type="match status" value="1"/>
</dbReference>
<evidence type="ECO:0000256" key="4">
    <source>
        <dbReference type="ARBA" id="ARBA00022801"/>
    </source>
</evidence>
<dbReference type="EMBL" id="JBHSYQ010000003">
    <property type="protein sequence ID" value="MFC6996535.1"/>
    <property type="molecule type" value="Genomic_DNA"/>
</dbReference>
<organism evidence="11 12">
    <name type="scientific">Rufibacter roseus</name>
    <dbReference type="NCBI Taxonomy" id="1567108"/>
    <lineage>
        <taxon>Bacteria</taxon>
        <taxon>Pseudomonadati</taxon>
        <taxon>Bacteroidota</taxon>
        <taxon>Cytophagia</taxon>
        <taxon>Cytophagales</taxon>
        <taxon>Hymenobacteraceae</taxon>
        <taxon>Rufibacter</taxon>
    </lineage>
</organism>
<comment type="function">
    <text evidence="9">Catalyzes hydrolysis of the D-alanyl-D-alanine dipeptide.</text>
</comment>
<comment type="similarity">
    <text evidence="9">Belongs to the peptidase M15D family.</text>
</comment>
<evidence type="ECO:0000313" key="12">
    <source>
        <dbReference type="Proteomes" id="UP001596405"/>
    </source>
</evidence>
<keyword evidence="5 9" id="KW-0862">Zinc</keyword>
<keyword evidence="8" id="KW-0961">Cell wall biogenesis/degradation</keyword>
<keyword evidence="3 9" id="KW-0479">Metal-binding</keyword>
<evidence type="ECO:0000256" key="3">
    <source>
        <dbReference type="ARBA" id="ARBA00022723"/>
    </source>
</evidence>
<keyword evidence="12" id="KW-1185">Reference proteome</keyword>
<feature type="signal peptide" evidence="10">
    <location>
        <begin position="1"/>
        <end position="19"/>
    </location>
</feature>
<feature type="binding site" evidence="9">
    <location>
        <position position="153"/>
    </location>
    <ligand>
        <name>Zn(2+)</name>
        <dbReference type="ChEBI" id="CHEBI:29105"/>
        <note>catalytic</note>
    </ligand>
</feature>
<evidence type="ECO:0000313" key="11">
    <source>
        <dbReference type="EMBL" id="MFC6996535.1"/>
    </source>
</evidence>
<comment type="caution">
    <text evidence="11">The sequence shown here is derived from an EMBL/GenBank/DDBJ whole genome shotgun (WGS) entry which is preliminary data.</text>
</comment>
<dbReference type="EC" id="3.4.13.22" evidence="9"/>
<dbReference type="PANTHER" id="PTHR43126:SF1">
    <property type="entry name" value="D-ALANYL-D-ALANINE DIPEPTIDASE"/>
    <property type="match status" value="1"/>
</dbReference>
<feature type="active site" description="Proton donor/acceptor" evidence="9">
    <location>
        <position position="211"/>
    </location>
</feature>
<comment type="catalytic activity">
    <reaction evidence="1 9">
        <text>D-alanyl-D-alanine + H2O = 2 D-alanine</text>
        <dbReference type="Rhea" id="RHEA:20661"/>
        <dbReference type="ChEBI" id="CHEBI:15377"/>
        <dbReference type="ChEBI" id="CHEBI:57416"/>
        <dbReference type="ChEBI" id="CHEBI:57822"/>
        <dbReference type="EC" id="3.4.13.22"/>
    </reaction>
</comment>
<evidence type="ECO:0000256" key="7">
    <source>
        <dbReference type="ARBA" id="ARBA00023049"/>
    </source>
</evidence>
<dbReference type="HAMAP" id="MF_01924">
    <property type="entry name" value="A_A_dipeptidase"/>
    <property type="match status" value="1"/>
</dbReference>
<keyword evidence="10" id="KW-0732">Signal</keyword>
<evidence type="ECO:0000256" key="6">
    <source>
        <dbReference type="ARBA" id="ARBA00022997"/>
    </source>
</evidence>
<reference evidence="12" key="1">
    <citation type="journal article" date="2019" name="Int. J. Syst. Evol. Microbiol.">
        <title>The Global Catalogue of Microorganisms (GCM) 10K type strain sequencing project: providing services to taxonomists for standard genome sequencing and annotation.</title>
        <authorList>
            <consortium name="The Broad Institute Genomics Platform"/>
            <consortium name="The Broad Institute Genome Sequencing Center for Infectious Disease"/>
            <person name="Wu L."/>
            <person name="Ma J."/>
        </authorList>
    </citation>
    <scope>NUCLEOTIDE SEQUENCE [LARGE SCALE GENOMIC DNA]</scope>
    <source>
        <strain evidence="12">CGMCC 4.7393</strain>
    </source>
</reference>
<feature type="binding site" evidence="9">
    <location>
        <position position="214"/>
    </location>
    <ligand>
        <name>Zn(2+)</name>
        <dbReference type="ChEBI" id="CHEBI:29105"/>
        <note>catalytic</note>
    </ligand>
</feature>
<evidence type="ECO:0000256" key="5">
    <source>
        <dbReference type="ARBA" id="ARBA00022833"/>
    </source>
</evidence>
<keyword evidence="6 9" id="KW-0224">Dipeptidase</keyword>